<keyword evidence="7 12" id="KW-0808">Transferase</keyword>
<feature type="repeat" description="Lumazine-binding" evidence="10">
    <location>
        <begin position="150"/>
        <end position="246"/>
    </location>
</feature>
<dbReference type="EMBL" id="FLLR01000017">
    <property type="protein sequence ID" value="SBO14226.1"/>
    <property type="molecule type" value="Genomic_DNA"/>
</dbReference>
<dbReference type="InterPro" id="IPR026017">
    <property type="entry name" value="Lumazine-bd_dom"/>
</dbReference>
<feature type="repeat" description="Lumazine-binding" evidence="10">
    <location>
        <begin position="51"/>
        <end position="149"/>
    </location>
</feature>
<keyword evidence="6" id="KW-0686">Riboflavin biosynthesis</keyword>
<reference evidence="15" key="2">
    <citation type="submission" date="2016-03" db="EMBL/GenBank/DDBJ databases">
        <authorList>
            <person name="Loux Valentin"/>
        </authorList>
    </citation>
    <scope>NUCLEOTIDE SEQUENCE [LARGE SCALE GENOMIC DNA]</scope>
    <source>
        <strain evidence="15">C1</strain>
    </source>
</reference>
<reference evidence="12 14" key="1">
    <citation type="submission" date="2014-09" db="EMBL/GenBank/DDBJ databases">
        <authorList>
            <person name="Loux Valentin"/>
            <person name="Dugat Thibaut"/>
        </authorList>
    </citation>
    <scope>NUCLEOTIDE SEQUENCE [LARGE SCALE GENOMIC DNA]</scope>
    <source>
        <strain evidence="12 14">BOV-10_179</strain>
    </source>
</reference>
<dbReference type="NCBIfam" id="NF006767">
    <property type="entry name" value="PRK09289.1"/>
    <property type="match status" value="1"/>
</dbReference>
<dbReference type="RefSeq" id="WP_256172085.1">
    <property type="nucleotide sequence ID" value="NZ_FLME02000015.1"/>
</dbReference>
<dbReference type="Pfam" id="PF00677">
    <property type="entry name" value="Lum_binding"/>
    <property type="match status" value="2"/>
</dbReference>
<evidence type="ECO:0000313" key="12">
    <source>
        <dbReference type="EMBL" id="CEH11056.1"/>
    </source>
</evidence>
<comment type="pathway">
    <text evidence="3">Cofactor biosynthesis; riboflavin biosynthesis; riboflavin from 2-hydroxy-3-oxobutyl phosphate and 5-amino-6-(D-ribitylamino)uracil: step 2/2.</text>
</comment>
<evidence type="ECO:0000313" key="13">
    <source>
        <dbReference type="EMBL" id="SBO14226.1"/>
    </source>
</evidence>
<organism evidence="12 14">
    <name type="scientific">Anaplasma phagocytophilum</name>
    <name type="common">Ehrlichia phagocytophila</name>
    <dbReference type="NCBI Taxonomy" id="948"/>
    <lineage>
        <taxon>Bacteria</taxon>
        <taxon>Pseudomonadati</taxon>
        <taxon>Pseudomonadota</taxon>
        <taxon>Alphaproteobacteria</taxon>
        <taxon>Rickettsiales</taxon>
        <taxon>Anaplasmataceae</taxon>
        <taxon>Anaplasma</taxon>
        <taxon>phagocytophilum group</taxon>
    </lineage>
</organism>
<dbReference type="CDD" id="cd00402">
    <property type="entry name" value="Riboflavin_synthase_like"/>
    <property type="match status" value="1"/>
</dbReference>
<evidence type="ECO:0000256" key="3">
    <source>
        <dbReference type="ARBA" id="ARBA00004887"/>
    </source>
</evidence>
<dbReference type="PANTHER" id="PTHR21098">
    <property type="entry name" value="RIBOFLAVIN SYNTHASE ALPHA CHAIN"/>
    <property type="match status" value="1"/>
</dbReference>
<comment type="function">
    <text evidence="2">Catalyzes the dismutation of two molecules of 6,7-dimethyl-8-ribityllumazine, resulting in the formation of riboflavin and 5-amino-6-(D-ribitylamino)uracil.</text>
</comment>
<keyword evidence="8" id="KW-0677">Repeat</keyword>
<dbReference type="GO" id="GO:0009231">
    <property type="term" value="P:riboflavin biosynthetic process"/>
    <property type="evidence" value="ECO:0007669"/>
    <property type="project" value="UniProtKB-KW"/>
</dbReference>
<name>A0A098GKK5_ANAPH</name>
<dbReference type="PANTHER" id="PTHR21098:SF12">
    <property type="entry name" value="RIBOFLAVIN SYNTHASE"/>
    <property type="match status" value="1"/>
</dbReference>
<accession>A0A098GKK5</accession>
<evidence type="ECO:0000256" key="2">
    <source>
        <dbReference type="ARBA" id="ARBA00002803"/>
    </source>
</evidence>
<dbReference type="InterPro" id="IPR023366">
    <property type="entry name" value="ATP_synth_asu-like_sf"/>
</dbReference>
<evidence type="ECO:0000256" key="8">
    <source>
        <dbReference type="ARBA" id="ARBA00022737"/>
    </source>
</evidence>
<evidence type="ECO:0000256" key="4">
    <source>
        <dbReference type="ARBA" id="ARBA00012827"/>
    </source>
</evidence>
<gene>
    <name evidence="12" type="primary">ribE</name>
    <name evidence="13" type="ORF">ANAPC1_00573</name>
    <name evidence="12" type="ORF">ANAPHAGO_00036</name>
</gene>
<feature type="domain" description="Lumazine-binding" evidence="11">
    <location>
        <begin position="150"/>
        <end position="246"/>
    </location>
</feature>
<protein>
    <recommendedName>
        <fullName evidence="5 9">Riboflavin synthase</fullName>
        <ecNumber evidence="4 9">2.5.1.9</ecNumber>
    </recommendedName>
</protein>
<evidence type="ECO:0000256" key="10">
    <source>
        <dbReference type="PROSITE-ProRule" id="PRU00524"/>
    </source>
</evidence>
<dbReference type="InterPro" id="IPR001783">
    <property type="entry name" value="Lumazine-bd"/>
</dbReference>
<dbReference type="SUPFAM" id="SSF63380">
    <property type="entry name" value="Riboflavin synthase domain-like"/>
    <property type="match status" value="2"/>
</dbReference>
<dbReference type="GO" id="GO:0004746">
    <property type="term" value="F:riboflavin synthase activity"/>
    <property type="evidence" value="ECO:0007669"/>
    <property type="project" value="UniProtKB-UniRule"/>
</dbReference>
<dbReference type="EC" id="2.5.1.9" evidence="4 9"/>
<evidence type="ECO:0000256" key="9">
    <source>
        <dbReference type="NCBIfam" id="TIGR00187"/>
    </source>
</evidence>
<evidence type="ECO:0000256" key="5">
    <source>
        <dbReference type="ARBA" id="ARBA00013950"/>
    </source>
</evidence>
<feature type="domain" description="Lumazine-binding" evidence="11">
    <location>
        <begin position="51"/>
        <end position="149"/>
    </location>
</feature>
<proteinExistence type="predicted"/>
<dbReference type="EMBL" id="CCXQ01000059">
    <property type="protein sequence ID" value="CEH11056.1"/>
    <property type="molecule type" value="Genomic_DNA"/>
</dbReference>
<evidence type="ECO:0000256" key="1">
    <source>
        <dbReference type="ARBA" id="ARBA00000968"/>
    </source>
</evidence>
<comment type="catalytic activity">
    <reaction evidence="1">
        <text>2 6,7-dimethyl-8-(1-D-ribityl)lumazine + H(+) = 5-amino-6-(D-ribitylamino)uracil + riboflavin</text>
        <dbReference type="Rhea" id="RHEA:20772"/>
        <dbReference type="ChEBI" id="CHEBI:15378"/>
        <dbReference type="ChEBI" id="CHEBI:15934"/>
        <dbReference type="ChEBI" id="CHEBI:57986"/>
        <dbReference type="ChEBI" id="CHEBI:58201"/>
        <dbReference type="EC" id="2.5.1.9"/>
    </reaction>
</comment>
<dbReference type="NCBIfam" id="TIGR00187">
    <property type="entry name" value="ribE"/>
    <property type="match status" value="1"/>
</dbReference>
<evidence type="ECO:0000313" key="15">
    <source>
        <dbReference type="Proteomes" id="UP000078419"/>
    </source>
</evidence>
<evidence type="ECO:0000313" key="14">
    <source>
        <dbReference type="Proteomes" id="UP000055047"/>
    </source>
</evidence>
<evidence type="ECO:0000256" key="7">
    <source>
        <dbReference type="ARBA" id="ARBA00022679"/>
    </source>
</evidence>
<sequence length="253" mass="27798">MKNIFEILVFNKQIIRIYLLTPQKICNNHNVRGYIEASSTIELVVKGEMYMFNGIVTLIGRVEDIQHDGDTDVIARIGVQSEEFLSQIVIGSSIACSGVCLSVVEKGATHFVTNISKATLDITNLRFWTLGTKVNLEPALRAGAPLDGHMVQGHVDCIGEIHSITQVAGSHVMEICCDSSTSKYIAKKSSIALDGVSLTVNSTTPGLFSVNLIPYTWNNTTFQYNTVGDFVNIETDLIARYLEALLAYRTYGL</sequence>
<dbReference type="AlphaFoldDB" id="A0A098GKK5"/>
<evidence type="ECO:0000259" key="11">
    <source>
        <dbReference type="PROSITE" id="PS51177"/>
    </source>
</evidence>
<dbReference type="Proteomes" id="UP000078419">
    <property type="component" value="Unassembled WGS sequence"/>
</dbReference>
<dbReference type="Gene3D" id="2.40.30.20">
    <property type="match status" value="2"/>
</dbReference>
<dbReference type="PROSITE" id="PS51177">
    <property type="entry name" value="LUMAZINE_BIND"/>
    <property type="match status" value="2"/>
</dbReference>
<dbReference type="InterPro" id="IPR017938">
    <property type="entry name" value="Riboflavin_synthase-like_b-brl"/>
</dbReference>
<dbReference type="Proteomes" id="UP000055047">
    <property type="component" value="Unassembled WGS sequence"/>
</dbReference>
<reference evidence="13" key="3">
    <citation type="submission" date="2016-03" db="EMBL/GenBank/DDBJ databases">
        <authorList>
            <person name="Loux V."/>
        </authorList>
    </citation>
    <scope>NUCLEOTIDE SEQUENCE</scope>
    <source>
        <strain evidence="13">C1</strain>
    </source>
</reference>
<evidence type="ECO:0000256" key="6">
    <source>
        <dbReference type="ARBA" id="ARBA00022619"/>
    </source>
</evidence>